<organism evidence="1 2">
    <name type="scientific">Pseudomonas cyclaminis</name>
    <dbReference type="NCBI Taxonomy" id="2781239"/>
    <lineage>
        <taxon>Bacteria</taxon>
        <taxon>Pseudomonadati</taxon>
        <taxon>Pseudomonadota</taxon>
        <taxon>Gammaproteobacteria</taxon>
        <taxon>Pseudomonadales</taxon>
        <taxon>Pseudomonadaceae</taxon>
        <taxon>Pseudomonas</taxon>
    </lineage>
</organism>
<reference evidence="1 2" key="1">
    <citation type="submission" date="2020-10" db="EMBL/GenBank/DDBJ databases">
        <title>The draft genomes of Cyclamen pathogen Pseudomonas sp.</title>
        <authorList>
            <person name="Fujikawa T."/>
            <person name="Sawada H."/>
        </authorList>
    </citation>
    <scope>NUCLEOTIDE SEQUENCE [LARGE SCALE GENOMIC DNA]</scope>
    <source>
        <strain evidence="1 2">MAFF 301449</strain>
    </source>
</reference>
<sequence>MTTRTTTPTVKKNTRKANTCKATNCRKQATVKYCSTACRVATHRKADKKKSPRVVKTAIDYMDGSFWTKLCNHLGRAGTVQASPYNAGEYLALSKLDKQCAAFNGDAGRVYELSHILPASKGGFFNLANLVIAPTSMNRAHGSTHFGFGEGADMTEADPRFLITPTTPHETIKQLLIELHGEAFMLKEAKAVKPVKSTRKADLTQVLMMFNPCNDTHADLLKSVEFINGLTGRQMKQALEIIKGESTMPIYFAPAAPLADVLASELGRMTKYRPEFATIADSLTAALATQKHAPQSLFTSEHGKTLFNLLHGKTLVQSTIEKLILENTLVFRVRYGTGFDFHTIEEHQGFWMQDHAGRVMLTSKWEVAQAATCQESPF</sequence>
<gene>
    <name evidence="1" type="ORF">IQK56_14435</name>
</gene>
<dbReference type="RefSeq" id="WP_193901740.1">
    <property type="nucleotide sequence ID" value="NZ_JADDUM010000103.1"/>
</dbReference>
<comment type="caution">
    <text evidence="1">The sequence shown here is derived from an EMBL/GenBank/DDBJ whole genome shotgun (WGS) entry which is preliminary data.</text>
</comment>
<protein>
    <recommendedName>
        <fullName evidence="3">HNH endonuclease</fullName>
    </recommendedName>
</protein>
<keyword evidence="2" id="KW-1185">Reference proteome</keyword>
<proteinExistence type="predicted"/>
<evidence type="ECO:0008006" key="3">
    <source>
        <dbReference type="Google" id="ProtNLM"/>
    </source>
</evidence>
<evidence type="ECO:0000313" key="1">
    <source>
        <dbReference type="EMBL" id="MBE8592032.1"/>
    </source>
</evidence>
<dbReference type="EMBL" id="JADDUM010000103">
    <property type="protein sequence ID" value="MBE8592032.1"/>
    <property type="molecule type" value="Genomic_DNA"/>
</dbReference>
<accession>A0ABR9SSY1</accession>
<evidence type="ECO:0000313" key="2">
    <source>
        <dbReference type="Proteomes" id="UP000613075"/>
    </source>
</evidence>
<name>A0ABR9SSY1_9PSED</name>
<dbReference type="Proteomes" id="UP000613075">
    <property type="component" value="Unassembled WGS sequence"/>
</dbReference>